<feature type="domain" description="EF-hand" evidence="4">
    <location>
        <begin position="42"/>
        <end position="77"/>
    </location>
</feature>
<evidence type="ECO:0000313" key="6">
    <source>
        <dbReference type="Proteomes" id="UP000287651"/>
    </source>
</evidence>
<dbReference type="Gene3D" id="1.10.238.10">
    <property type="entry name" value="EF-hand"/>
    <property type="match status" value="2"/>
</dbReference>
<protein>
    <recommendedName>
        <fullName evidence="4">EF-hand domain-containing protein</fullName>
    </recommendedName>
</protein>
<evidence type="ECO:0000256" key="2">
    <source>
        <dbReference type="ARBA" id="ARBA00022737"/>
    </source>
</evidence>
<dbReference type="InterPro" id="IPR039647">
    <property type="entry name" value="EF_hand_pair_protein_CML-like"/>
</dbReference>
<dbReference type="FunFam" id="1.10.238.10:FF:000178">
    <property type="entry name" value="Calmodulin-2 A"/>
    <property type="match status" value="1"/>
</dbReference>
<proteinExistence type="predicted"/>
<dbReference type="PROSITE" id="PS00018">
    <property type="entry name" value="EF_HAND_1"/>
    <property type="match status" value="2"/>
</dbReference>
<feature type="domain" description="EF-hand" evidence="4">
    <location>
        <begin position="6"/>
        <end position="41"/>
    </location>
</feature>
<dbReference type="InterPro" id="IPR018247">
    <property type="entry name" value="EF_Hand_1_Ca_BS"/>
</dbReference>
<dbReference type="SMART" id="SM00054">
    <property type="entry name" value="EFh"/>
    <property type="match status" value="3"/>
</dbReference>
<comment type="caution">
    <text evidence="5">The sequence shown here is derived from an EMBL/GenBank/DDBJ whole genome shotgun (WGS) entry which is preliminary data.</text>
</comment>
<evidence type="ECO:0000259" key="4">
    <source>
        <dbReference type="PROSITE" id="PS50222"/>
    </source>
</evidence>
<gene>
    <name evidence="5" type="ORF">B296_00008401</name>
</gene>
<organism evidence="5 6">
    <name type="scientific">Ensete ventricosum</name>
    <name type="common">Abyssinian banana</name>
    <name type="synonym">Musa ensete</name>
    <dbReference type="NCBI Taxonomy" id="4639"/>
    <lineage>
        <taxon>Eukaryota</taxon>
        <taxon>Viridiplantae</taxon>
        <taxon>Streptophyta</taxon>
        <taxon>Embryophyta</taxon>
        <taxon>Tracheophyta</taxon>
        <taxon>Spermatophyta</taxon>
        <taxon>Magnoliopsida</taxon>
        <taxon>Liliopsida</taxon>
        <taxon>Zingiberales</taxon>
        <taxon>Musaceae</taxon>
        <taxon>Ensete</taxon>
    </lineage>
</organism>
<dbReference type="InterPro" id="IPR011992">
    <property type="entry name" value="EF-hand-dom_pair"/>
</dbReference>
<dbReference type="Proteomes" id="UP000287651">
    <property type="component" value="Unassembled WGS sequence"/>
</dbReference>
<keyword evidence="2" id="KW-0677">Repeat</keyword>
<dbReference type="PROSITE" id="PS50222">
    <property type="entry name" value="EF_HAND_2"/>
    <property type="match status" value="3"/>
</dbReference>
<keyword evidence="1" id="KW-0479">Metal-binding</keyword>
<dbReference type="EMBL" id="AMZH03004248">
    <property type="protein sequence ID" value="RRT69739.1"/>
    <property type="molecule type" value="Genomic_DNA"/>
</dbReference>
<dbReference type="GO" id="GO:0005509">
    <property type="term" value="F:calcium ion binding"/>
    <property type="evidence" value="ECO:0007669"/>
    <property type="project" value="InterPro"/>
</dbReference>
<dbReference type="PANTHER" id="PTHR10891">
    <property type="entry name" value="EF-HAND CALCIUM-BINDING DOMAIN CONTAINING PROTEIN"/>
    <property type="match status" value="1"/>
</dbReference>
<dbReference type="GO" id="GO:0043226">
    <property type="term" value="C:organelle"/>
    <property type="evidence" value="ECO:0007669"/>
    <property type="project" value="UniProtKB-ARBA"/>
</dbReference>
<dbReference type="SUPFAM" id="SSF47473">
    <property type="entry name" value="EF-hand"/>
    <property type="match status" value="1"/>
</dbReference>
<evidence type="ECO:0000313" key="5">
    <source>
        <dbReference type="EMBL" id="RRT69739.1"/>
    </source>
</evidence>
<dbReference type="AlphaFoldDB" id="A0A427A0F1"/>
<feature type="domain" description="EF-hand" evidence="4">
    <location>
        <begin position="78"/>
        <end position="113"/>
    </location>
</feature>
<sequence>MASLCSYVTDLDSVFHSFDKDGDGKISAAELTACMRNIGEELSLEDAEAFVELADRDGDGLLDLKEFVKLVEVEGEEERDRDLRAAFKMYEDEGDGCITPGSLKRMLSRLGTSRGIEECRTMICRTHDSKHR</sequence>
<reference evidence="5 6" key="1">
    <citation type="journal article" date="2014" name="Agronomy (Basel)">
        <title>A Draft Genome Sequence for Ensete ventricosum, the Drought-Tolerant Tree Against Hunger.</title>
        <authorList>
            <person name="Harrison J."/>
            <person name="Moore K.A."/>
            <person name="Paszkiewicz K."/>
            <person name="Jones T."/>
            <person name="Grant M."/>
            <person name="Ambacheew D."/>
            <person name="Muzemil S."/>
            <person name="Studholme D.J."/>
        </authorList>
    </citation>
    <scope>NUCLEOTIDE SEQUENCE [LARGE SCALE GENOMIC DNA]</scope>
</reference>
<keyword evidence="3" id="KW-0106">Calcium</keyword>
<dbReference type="CDD" id="cd00051">
    <property type="entry name" value="EFh"/>
    <property type="match status" value="1"/>
</dbReference>
<evidence type="ECO:0000256" key="1">
    <source>
        <dbReference type="ARBA" id="ARBA00022723"/>
    </source>
</evidence>
<accession>A0A427A0F1</accession>
<evidence type="ECO:0000256" key="3">
    <source>
        <dbReference type="ARBA" id="ARBA00022837"/>
    </source>
</evidence>
<dbReference type="InterPro" id="IPR002048">
    <property type="entry name" value="EF_hand_dom"/>
</dbReference>
<dbReference type="Pfam" id="PF13499">
    <property type="entry name" value="EF-hand_7"/>
    <property type="match status" value="1"/>
</dbReference>
<name>A0A427A0F1_ENSVE</name>